<evidence type="ECO:0000256" key="5">
    <source>
        <dbReference type="SAM" id="MobiDB-lite"/>
    </source>
</evidence>
<keyword evidence="2 6" id="KW-0812">Transmembrane</keyword>
<evidence type="ECO:0000256" key="4">
    <source>
        <dbReference type="ARBA" id="ARBA00023136"/>
    </source>
</evidence>
<dbReference type="GO" id="GO:0016020">
    <property type="term" value="C:membrane"/>
    <property type="evidence" value="ECO:0007669"/>
    <property type="project" value="UniProtKB-SubCell"/>
</dbReference>
<feature type="domain" description="MARVEL" evidence="7">
    <location>
        <begin position="53"/>
        <end position="177"/>
    </location>
</feature>
<comment type="caution">
    <text evidence="8">The sequence shown here is derived from an EMBL/GenBank/DDBJ whole genome shotgun (WGS) entry which is preliminary data.</text>
</comment>
<keyword evidence="9" id="KW-1185">Reference proteome</keyword>
<proteinExistence type="predicted"/>
<protein>
    <recommendedName>
        <fullName evidence="7">MARVEL domain-containing protein</fullName>
    </recommendedName>
</protein>
<feature type="region of interest" description="Disordered" evidence="5">
    <location>
        <begin position="211"/>
        <end position="278"/>
    </location>
</feature>
<feature type="transmembrane region" description="Helical" evidence="6">
    <location>
        <begin position="61"/>
        <end position="78"/>
    </location>
</feature>
<accession>A0AAD6NFK3</accession>
<evidence type="ECO:0000259" key="7">
    <source>
        <dbReference type="Pfam" id="PF01284"/>
    </source>
</evidence>
<evidence type="ECO:0000256" key="1">
    <source>
        <dbReference type="ARBA" id="ARBA00004141"/>
    </source>
</evidence>
<dbReference type="Proteomes" id="UP001221413">
    <property type="component" value="Unassembled WGS sequence"/>
</dbReference>
<dbReference type="AlphaFoldDB" id="A0AAD6NFK3"/>
<evidence type="ECO:0000256" key="6">
    <source>
        <dbReference type="SAM" id="Phobius"/>
    </source>
</evidence>
<dbReference type="PANTHER" id="PTHR37451">
    <property type="entry name" value="MARVEL DOMAIN"/>
    <property type="match status" value="1"/>
</dbReference>
<sequence length="278" mass="30041">MLKSVHTTPIDVNSSFITHLLKYTPSPRDTHRSRAFPVAVASCSCTVWPVIPFLALRGAQLFFAIIVLGLSGYIGGKFDDSWSPWFALVTAILTLLADGFLVATFFIAPAFTAPIICLGIDAFLWLFWIISLGGFADQAGPVLDLSSCGGYNLCNSIKGNMAMIVFEFLLFLATLVFSGWWFYRERTGKGSAANPEGGHVASAGAIGGAPPTGSYPMQQQAPAPVASPAPYPQDQYQPYPAQSPPPQQYTQSPPPQQQQYPEMPIPGGQQGYQYTAQH</sequence>
<evidence type="ECO:0000313" key="8">
    <source>
        <dbReference type="EMBL" id="KAJ6256420.1"/>
    </source>
</evidence>
<comment type="subcellular location">
    <subcellularLocation>
        <location evidence="1">Membrane</location>
        <topology evidence="1">Multi-pass membrane protein</topology>
    </subcellularLocation>
</comment>
<reference evidence="8" key="1">
    <citation type="submission" date="2023-01" db="EMBL/GenBank/DDBJ databases">
        <title>The chitinases involved in constricting ring structure development in the nematode-trapping fungus Drechslerella dactyloides.</title>
        <authorList>
            <person name="Wang R."/>
            <person name="Zhang L."/>
            <person name="Tang P."/>
            <person name="Li S."/>
            <person name="Liang L."/>
        </authorList>
    </citation>
    <scope>NUCLEOTIDE SEQUENCE</scope>
    <source>
        <strain evidence="8">YMF1.00031</strain>
    </source>
</reference>
<organism evidence="8 9">
    <name type="scientific">Drechslerella dactyloides</name>
    <name type="common">Nematode-trapping fungus</name>
    <name type="synonym">Arthrobotrys dactyloides</name>
    <dbReference type="NCBI Taxonomy" id="74499"/>
    <lineage>
        <taxon>Eukaryota</taxon>
        <taxon>Fungi</taxon>
        <taxon>Dikarya</taxon>
        <taxon>Ascomycota</taxon>
        <taxon>Pezizomycotina</taxon>
        <taxon>Orbiliomycetes</taxon>
        <taxon>Orbiliales</taxon>
        <taxon>Orbiliaceae</taxon>
        <taxon>Drechslerella</taxon>
    </lineage>
</organism>
<evidence type="ECO:0000256" key="2">
    <source>
        <dbReference type="ARBA" id="ARBA00022692"/>
    </source>
</evidence>
<gene>
    <name evidence="8" type="ORF">Dda_8921</name>
</gene>
<feature type="transmembrane region" description="Helical" evidence="6">
    <location>
        <begin position="115"/>
        <end position="136"/>
    </location>
</feature>
<dbReference type="Pfam" id="PF01284">
    <property type="entry name" value="MARVEL"/>
    <property type="match status" value="1"/>
</dbReference>
<name>A0AAD6NFK3_DREDA</name>
<keyword evidence="4 6" id="KW-0472">Membrane</keyword>
<dbReference type="PANTHER" id="PTHR37451:SF4">
    <property type="entry name" value="MARVEL DOMAIN-CONTAINING PROTEIN"/>
    <property type="match status" value="1"/>
</dbReference>
<dbReference type="EMBL" id="JAQGDS010000013">
    <property type="protein sequence ID" value="KAJ6256420.1"/>
    <property type="molecule type" value="Genomic_DNA"/>
</dbReference>
<keyword evidence="3 6" id="KW-1133">Transmembrane helix</keyword>
<feature type="transmembrane region" description="Helical" evidence="6">
    <location>
        <begin position="161"/>
        <end position="183"/>
    </location>
</feature>
<feature type="compositionally biased region" description="Pro residues" evidence="5">
    <location>
        <begin position="241"/>
        <end position="256"/>
    </location>
</feature>
<evidence type="ECO:0000256" key="3">
    <source>
        <dbReference type="ARBA" id="ARBA00022989"/>
    </source>
</evidence>
<feature type="transmembrane region" description="Helical" evidence="6">
    <location>
        <begin position="84"/>
        <end position="108"/>
    </location>
</feature>
<dbReference type="InterPro" id="IPR008253">
    <property type="entry name" value="Marvel"/>
</dbReference>
<evidence type="ECO:0000313" key="9">
    <source>
        <dbReference type="Proteomes" id="UP001221413"/>
    </source>
</evidence>